<keyword evidence="6" id="KW-1185">Reference proteome</keyword>
<dbReference type="EMBL" id="JAPFFF010000027">
    <property type="protein sequence ID" value="KAK8847864.1"/>
    <property type="molecule type" value="Genomic_DNA"/>
</dbReference>
<evidence type="ECO:0000313" key="5">
    <source>
        <dbReference type="EMBL" id="KAK8847864.1"/>
    </source>
</evidence>
<evidence type="ECO:0000259" key="3">
    <source>
        <dbReference type="Pfam" id="PF18370"/>
    </source>
</evidence>
<dbReference type="Gene3D" id="2.60.40.10">
    <property type="entry name" value="Immunoglobulins"/>
    <property type="match status" value="1"/>
</dbReference>
<gene>
    <name evidence="5" type="ORF">M9Y10_018900</name>
</gene>
<dbReference type="InterPro" id="IPR013783">
    <property type="entry name" value="Ig-like_fold"/>
</dbReference>
<organism evidence="5 6">
    <name type="scientific">Tritrichomonas musculus</name>
    <dbReference type="NCBI Taxonomy" id="1915356"/>
    <lineage>
        <taxon>Eukaryota</taxon>
        <taxon>Metamonada</taxon>
        <taxon>Parabasalia</taxon>
        <taxon>Tritrichomonadida</taxon>
        <taxon>Tritrichomonadidae</taxon>
        <taxon>Tritrichomonas</taxon>
    </lineage>
</organism>
<feature type="domain" description="Rhamnogalacturonan lyase family 11 C-terminal" evidence="4">
    <location>
        <begin position="155"/>
        <end position="614"/>
    </location>
</feature>
<comment type="caution">
    <text evidence="5">The sequence shown here is derived from an EMBL/GenBank/DDBJ whole genome shotgun (WGS) entry which is preliminary data.</text>
</comment>
<feature type="signal peptide" evidence="2">
    <location>
        <begin position="1"/>
        <end position="17"/>
    </location>
</feature>
<name>A0ABR2HI18_9EUKA</name>
<proteinExistence type="predicted"/>
<dbReference type="InterPro" id="IPR041624">
    <property type="entry name" value="RGI_lyase"/>
</dbReference>
<feature type="compositionally biased region" description="Polar residues" evidence="1">
    <location>
        <begin position="634"/>
        <end position="650"/>
    </location>
</feature>
<dbReference type="InterPro" id="IPR028994">
    <property type="entry name" value="Integrin_alpha_N"/>
</dbReference>
<dbReference type="SUPFAM" id="SSF69318">
    <property type="entry name" value="Integrin alpha N-terminal domain"/>
    <property type="match status" value="1"/>
</dbReference>
<dbReference type="Pfam" id="PF18370">
    <property type="entry name" value="RGI_lyase"/>
    <property type="match status" value="1"/>
</dbReference>
<protein>
    <recommendedName>
        <fullName evidence="7">Rhamnogalacturonan I lyase beta-sheet domain-containing protein</fullName>
    </recommendedName>
</protein>
<accession>A0ABR2HI18</accession>
<dbReference type="Pfam" id="PF21348">
    <property type="entry name" value="RGL11_C"/>
    <property type="match status" value="1"/>
</dbReference>
<evidence type="ECO:0000313" key="6">
    <source>
        <dbReference type="Proteomes" id="UP001470230"/>
    </source>
</evidence>
<dbReference type="InterPro" id="IPR049366">
    <property type="entry name" value="RGL11_C"/>
</dbReference>
<evidence type="ECO:0008006" key="7">
    <source>
        <dbReference type="Google" id="ProtNLM"/>
    </source>
</evidence>
<dbReference type="InterPro" id="IPR034641">
    <property type="entry name" value="RGL11"/>
</dbReference>
<feature type="region of interest" description="Disordered" evidence="1">
    <location>
        <begin position="634"/>
        <end position="670"/>
    </location>
</feature>
<feature type="chain" id="PRO_5045751860" description="Rhamnogalacturonan I lyase beta-sheet domain-containing protein" evidence="2">
    <location>
        <begin position="18"/>
        <end position="670"/>
    </location>
</feature>
<evidence type="ECO:0000259" key="4">
    <source>
        <dbReference type="Pfam" id="PF21348"/>
    </source>
</evidence>
<feature type="domain" description="Rhamnogalacturonan I lyase beta-sheet" evidence="3">
    <location>
        <begin position="35"/>
        <end position="126"/>
    </location>
</feature>
<keyword evidence="2" id="KW-0732">Signal</keyword>
<dbReference type="PANTHER" id="PTHR43118:SF1">
    <property type="entry name" value="RHAMNOGALACTURONAN LYASE (EUROFUNG)"/>
    <property type="match status" value="1"/>
</dbReference>
<feature type="compositionally biased region" description="Basic and acidic residues" evidence="1">
    <location>
        <begin position="654"/>
        <end position="670"/>
    </location>
</feature>
<dbReference type="Proteomes" id="UP001470230">
    <property type="component" value="Unassembled WGS sequence"/>
</dbReference>
<evidence type="ECO:0000256" key="2">
    <source>
        <dbReference type="SAM" id="SignalP"/>
    </source>
</evidence>
<sequence>MKHILILFIHFLVHTNSLNGNTYAYSTNKIPKYNEDLDRGVVAINSKAKEAFISWRFLITDDDDISFNLYREEVANDSDSNITIKLNTEPISKVTYFRDGKHDIKKEYNYFVGTIINSSEIENSTKYTLKANLPVIPCYRIPIHSGCQIRTVWPGDLNGDGKFDFVLARNCDLNQKVEAYLSDGTFLWQIDLGHNSYNKDNIKPGATTVNVGHWDGVNVYDLNGDGKAEVFIRIANNVTFGDGFHFLNEGHEENYEYLDSEQWIACIDGMTGKLLTKVQVPTKYVQHGPMAAQFGVGYLDGVKPSLVSVLKNRDKRNNFHMIVAAFSFNEKKEFAMDWYWARDDEPNHVCHDGHHFRLADSDMDGKDEVHEIGFALNGDGKLRYDIGKNGIGHGDRFYVGRYNKDDSTMMGYGVQQYNTDNVTEYYYNASSGEVLWKHYHTDLIDNGRGNIGDFDPYHPGLEVYSFFGMYNAKTNEMVFNDTKSLWPSNNIFWDGTLVPACVHEMTVNKWNADKGYAERLFTPYSIYNKVFGEYPTADQTYPLFHGDIIGDWREEFIVTTKNYDQLVIFTTDYDTDYRITSLSQDPGMRNSMTLNGYKQSHMSLMYMATDMDVEKERSFIKKYMAERAIKSNSIDDLQSEINSEKYSTSVEENEIIKTNDESEKTKDNEE</sequence>
<evidence type="ECO:0000256" key="1">
    <source>
        <dbReference type="SAM" id="MobiDB-lite"/>
    </source>
</evidence>
<dbReference type="PANTHER" id="PTHR43118">
    <property type="entry name" value="RHAMNOGALACTURONAN LYASE (EUROFUNG)"/>
    <property type="match status" value="1"/>
</dbReference>
<reference evidence="5 6" key="1">
    <citation type="submission" date="2024-04" db="EMBL/GenBank/DDBJ databases">
        <title>Tritrichomonas musculus Genome.</title>
        <authorList>
            <person name="Alves-Ferreira E."/>
            <person name="Grigg M."/>
            <person name="Lorenzi H."/>
            <person name="Galac M."/>
        </authorList>
    </citation>
    <scope>NUCLEOTIDE SEQUENCE [LARGE SCALE GENOMIC DNA]</scope>
    <source>
        <strain evidence="5 6">EAF2021</strain>
    </source>
</reference>